<dbReference type="Proteomes" id="UP000319432">
    <property type="component" value="Chromosome"/>
</dbReference>
<comment type="similarity">
    <text evidence="5">Belongs to the bacteriophage holin family. Cp-1 holin subfamily.</text>
</comment>
<protein>
    <submittedName>
        <fullName evidence="7">Holin</fullName>
    </submittedName>
</protein>
<evidence type="ECO:0000313" key="8">
    <source>
        <dbReference type="Proteomes" id="UP000319432"/>
    </source>
</evidence>
<evidence type="ECO:0000256" key="1">
    <source>
        <dbReference type="ARBA" id="ARBA00004141"/>
    </source>
</evidence>
<dbReference type="Pfam" id="PF05105">
    <property type="entry name" value="Phage_holin_4_1"/>
    <property type="match status" value="1"/>
</dbReference>
<evidence type="ECO:0000256" key="5">
    <source>
        <dbReference type="ARBA" id="ARBA00023600"/>
    </source>
</evidence>
<dbReference type="GO" id="GO:0016020">
    <property type="term" value="C:membrane"/>
    <property type="evidence" value="ECO:0007669"/>
    <property type="project" value="UniProtKB-SubCell"/>
</dbReference>
<keyword evidence="2 6" id="KW-0812">Transmembrane</keyword>
<comment type="subcellular location">
    <subcellularLocation>
        <location evidence="1">Membrane</location>
        <topology evidence="1">Multi-pass membrane protein</topology>
    </subcellularLocation>
</comment>
<dbReference type="InterPro" id="IPR006480">
    <property type="entry name" value="Phage_holin_4_1"/>
</dbReference>
<accession>A0A518VE26</accession>
<evidence type="ECO:0000256" key="3">
    <source>
        <dbReference type="ARBA" id="ARBA00022989"/>
    </source>
</evidence>
<keyword evidence="3 6" id="KW-1133">Transmembrane helix</keyword>
<evidence type="ECO:0000256" key="2">
    <source>
        <dbReference type="ARBA" id="ARBA00022692"/>
    </source>
</evidence>
<evidence type="ECO:0000256" key="4">
    <source>
        <dbReference type="ARBA" id="ARBA00023136"/>
    </source>
</evidence>
<dbReference type="NCBIfam" id="TIGR01593">
    <property type="entry name" value="holin_tox_secr"/>
    <property type="match status" value="1"/>
</dbReference>
<keyword evidence="8" id="KW-1185">Reference proteome</keyword>
<dbReference type="EMBL" id="CP033464">
    <property type="protein sequence ID" value="QDX95251.1"/>
    <property type="molecule type" value="Genomic_DNA"/>
</dbReference>
<reference evidence="7 8" key="1">
    <citation type="submission" date="2018-11" db="EMBL/GenBank/DDBJ databases">
        <title>Phylogenetic determinants of toxin gene distribution in genomes of Brevibacillus laterosporus.</title>
        <authorList>
            <person name="Glare T.R."/>
            <person name="Durrant A."/>
            <person name="Berry C."/>
            <person name="Palma L."/>
            <person name="Ormskirk M."/>
            <person name="Cox M.O."/>
        </authorList>
    </citation>
    <scope>NUCLEOTIDE SEQUENCE [LARGE SCALE GENOMIC DNA]</scope>
    <source>
        <strain evidence="7 8">1821L</strain>
    </source>
</reference>
<evidence type="ECO:0000313" key="7">
    <source>
        <dbReference type="EMBL" id="QDX95251.1"/>
    </source>
</evidence>
<gene>
    <name evidence="7" type="ORF">EEL30_24890</name>
</gene>
<sequence length="140" mass="15658">MMYSGEDSSHLIWTGAVIAIITYLVGGIDKLFTAFCIFMIVDYITGVLAAWYNRSLSSQEGFRGIAKKVGMFAFIIIANQLDLISGSSQGFLRDTIILFMIGNEGISILENCHRLGLPVPDFLLRALQNVKKFKKDDNWK</sequence>
<organism evidence="7 8">
    <name type="scientific">Brevibacillus laterosporus</name>
    <name type="common">Bacillus laterosporus</name>
    <dbReference type="NCBI Taxonomy" id="1465"/>
    <lineage>
        <taxon>Bacteria</taxon>
        <taxon>Bacillati</taxon>
        <taxon>Bacillota</taxon>
        <taxon>Bacilli</taxon>
        <taxon>Bacillales</taxon>
        <taxon>Paenibacillaceae</taxon>
        <taxon>Brevibacillus</taxon>
    </lineage>
</organism>
<feature type="transmembrane region" description="Helical" evidence="6">
    <location>
        <begin position="9"/>
        <end position="26"/>
    </location>
</feature>
<name>A0A518VE26_BRELA</name>
<feature type="transmembrane region" description="Helical" evidence="6">
    <location>
        <begin position="32"/>
        <end position="53"/>
    </location>
</feature>
<keyword evidence="4 6" id="KW-0472">Membrane</keyword>
<evidence type="ECO:0000256" key="6">
    <source>
        <dbReference type="SAM" id="Phobius"/>
    </source>
</evidence>
<proteinExistence type="inferred from homology"/>
<dbReference type="AlphaFoldDB" id="A0A518VE26"/>
<dbReference type="OrthoDB" id="88184at2"/>